<dbReference type="CDD" id="cd23680">
    <property type="entry name" value="RESC16"/>
    <property type="match status" value="1"/>
</dbReference>
<dbReference type="Proteomes" id="UP000038009">
    <property type="component" value="Unassembled WGS sequence"/>
</dbReference>
<name>A0A0N1IKK8_LEPSE</name>
<dbReference type="PROSITE" id="PS51375">
    <property type="entry name" value="PPR"/>
    <property type="match status" value="1"/>
</dbReference>
<reference evidence="2 3" key="1">
    <citation type="journal article" date="2015" name="PLoS Pathog.">
        <title>Leptomonas seymouri: Adaptations to the Dixenous Life Cycle Analyzed by Genome Sequencing, Transcriptome Profiling and Co-infection with Leishmania donovani.</title>
        <authorList>
            <person name="Kraeva N."/>
            <person name="Butenko A."/>
            <person name="Hlavacova J."/>
            <person name="Kostygov A."/>
            <person name="Myskova J."/>
            <person name="Grybchuk D."/>
            <person name="Lestinova T."/>
            <person name="Votypka J."/>
            <person name="Volf P."/>
            <person name="Opperdoes F."/>
            <person name="Flegontov P."/>
            <person name="Lukes J."/>
            <person name="Yurchenko V."/>
        </authorList>
    </citation>
    <scope>NUCLEOTIDE SEQUENCE [LARGE SCALE GENOMIC DNA]</scope>
    <source>
        <strain evidence="2 3">ATCC 30220</strain>
    </source>
</reference>
<evidence type="ECO:0000313" key="2">
    <source>
        <dbReference type="EMBL" id="KPI86355.1"/>
    </source>
</evidence>
<gene>
    <name evidence="2" type="ORF">ABL78_4581</name>
</gene>
<dbReference type="Gene3D" id="1.25.40.10">
    <property type="entry name" value="Tetratricopeptide repeat domain"/>
    <property type="match status" value="1"/>
</dbReference>
<dbReference type="InterPro" id="IPR002885">
    <property type="entry name" value="PPR_rpt"/>
</dbReference>
<feature type="repeat" description="PPR" evidence="1">
    <location>
        <begin position="244"/>
        <end position="278"/>
    </location>
</feature>
<sequence>MLHHTRRLCRLTFEGLLCGAHVELPPPPRLAAACTQATEQFTTQCSSTAPPPVALAALTVVSLLMQKRLRDAAGVLSLHPQQPQVLHAVRNYVCLYPDVFSLSMLREMSEEARCISEGAVTTFLQAAAHRLLCEPPPGSAEQPDTDGEIQKKVSQRENLRSSLVRHVHFHPSSAAALLRPLCVLSEGTAAERENVIEVMRVAMKQQMINPADFGYVLEVLLRGGEPRRVALMWGWMQHTSACWDIRTTSAAIMAFAQLGRLDEAVACMQRLAEAGSNPSSEAQVAFIRFLGERTPPMPQYADQLVCHWCPSKELLWRGVGQEVGIELIKLHIRCGLHDQAVELLEAAYTTNADAPAELHRFLQHPHVAVIGRRYASRSLERTALQHLFLGTVLHSPDLMEGRPDMVGLLLCFGMSARRLPEVYAAVERLPLDAGAFQQALNFFARGGASKSTQAEGVLTCMEEVALRTGNVVPTELKVWLQLAKEM</sequence>
<dbReference type="OMA" id="HTSACWD"/>
<evidence type="ECO:0000313" key="3">
    <source>
        <dbReference type="Proteomes" id="UP000038009"/>
    </source>
</evidence>
<proteinExistence type="predicted"/>
<keyword evidence="3" id="KW-1185">Reference proteome</keyword>
<dbReference type="InterPro" id="IPR011990">
    <property type="entry name" value="TPR-like_helical_dom_sf"/>
</dbReference>
<evidence type="ECO:0000256" key="1">
    <source>
        <dbReference type="PROSITE-ProRule" id="PRU00708"/>
    </source>
</evidence>
<protein>
    <submittedName>
        <fullName evidence="2">Uncharacterized protein</fullName>
    </submittedName>
</protein>
<accession>A0A0N1IKK8</accession>
<dbReference type="OrthoDB" id="245675at2759"/>
<dbReference type="VEuPathDB" id="TriTrypDB:Lsey_0135_0110"/>
<dbReference type="AlphaFoldDB" id="A0A0N1IKK8"/>
<comment type="caution">
    <text evidence="2">The sequence shown here is derived from an EMBL/GenBank/DDBJ whole genome shotgun (WGS) entry which is preliminary data.</text>
</comment>
<dbReference type="EMBL" id="LJSK01000135">
    <property type="protein sequence ID" value="KPI86355.1"/>
    <property type="molecule type" value="Genomic_DNA"/>
</dbReference>
<organism evidence="2 3">
    <name type="scientific">Leptomonas seymouri</name>
    <dbReference type="NCBI Taxonomy" id="5684"/>
    <lineage>
        <taxon>Eukaryota</taxon>
        <taxon>Discoba</taxon>
        <taxon>Euglenozoa</taxon>
        <taxon>Kinetoplastea</taxon>
        <taxon>Metakinetoplastina</taxon>
        <taxon>Trypanosomatida</taxon>
        <taxon>Trypanosomatidae</taxon>
        <taxon>Leishmaniinae</taxon>
        <taxon>Leptomonas</taxon>
    </lineage>
</organism>